<keyword evidence="3" id="KW-0328">Glycosyltransferase</keyword>
<feature type="region of interest" description="Disordered" evidence="8">
    <location>
        <begin position="1"/>
        <end position="22"/>
    </location>
</feature>
<reference evidence="12 13" key="1">
    <citation type="submission" date="2019-03" db="EMBL/GenBank/DDBJ databases">
        <title>Sequencing the genomes of 1000 actinobacteria strains.</title>
        <authorList>
            <person name="Klenk H.-P."/>
        </authorList>
    </citation>
    <scope>NUCLEOTIDE SEQUENCE [LARGE SCALE GENOMIC DNA]</scope>
    <source>
        <strain evidence="12 13">DSM 44969</strain>
    </source>
</reference>
<evidence type="ECO:0000256" key="8">
    <source>
        <dbReference type="SAM" id="MobiDB-lite"/>
    </source>
</evidence>
<keyword evidence="5 9" id="KW-0812">Transmembrane</keyword>
<keyword evidence="6 9" id="KW-1133">Transmembrane helix</keyword>
<accession>A0A4R1I6A5</accession>
<evidence type="ECO:0000259" key="11">
    <source>
        <dbReference type="Pfam" id="PF24878"/>
    </source>
</evidence>
<feature type="compositionally biased region" description="Low complexity" evidence="8">
    <location>
        <begin position="618"/>
        <end position="655"/>
    </location>
</feature>
<feature type="compositionally biased region" description="Gly residues" evidence="8">
    <location>
        <begin position="656"/>
        <end position="670"/>
    </location>
</feature>
<dbReference type="Pfam" id="PF13231">
    <property type="entry name" value="PMT_2"/>
    <property type="match status" value="1"/>
</dbReference>
<evidence type="ECO:0000313" key="12">
    <source>
        <dbReference type="EMBL" id="TCK25622.1"/>
    </source>
</evidence>
<evidence type="ECO:0000256" key="9">
    <source>
        <dbReference type="SAM" id="Phobius"/>
    </source>
</evidence>
<evidence type="ECO:0000256" key="1">
    <source>
        <dbReference type="ARBA" id="ARBA00004651"/>
    </source>
</evidence>
<feature type="transmembrane region" description="Helical" evidence="9">
    <location>
        <begin position="412"/>
        <end position="433"/>
    </location>
</feature>
<dbReference type="GO" id="GO:0010041">
    <property type="term" value="P:response to iron(III) ion"/>
    <property type="evidence" value="ECO:0007669"/>
    <property type="project" value="TreeGrafter"/>
</dbReference>
<evidence type="ECO:0000256" key="2">
    <source>
        <dbReference type="ARBA" id="ARBA00022475"/>
    </source>
</evidence>
<keyword evidence="7 9" id="KW-0472">Membrane</keyword>
<dbReference type="RefSeq" id="WP_132421987.1">
    <property type="nucleotide sequence ID" value="NZ_SMFZ01000001.1"/>
</dbReference>
<protein>
    <submittedName>
        <fullName evidence="12">4-amino-4-deoxy-L-arabinose transferase-like glycosyltransferase</fullName>
    </submittedName>
</protein>
<feature type="compositionally biased region" description="Basic and acidic residues" evidence="8">
    <location>
        <begin position="544"/>
        <end position="553"/>
    </location>
</feature>
<gene>
    <name evidence="12" type="ORF">EV378_1436</name>
</gene>
<evidence type="ECO:0000256" key="7">
    <source>
        <dbReference type="ARBA" id="ARBA00023136"/>
    </source>
</evidence>
<dbReference type="GO" id="GO:0016763">
    <property type="term" value="F:pentosyltransferase activity"/>
    <property type="evidence" value="ECO:0007669"/>
    <property type="project" value="TreeGrafter"/>
</dbReference>
<dbReference type="EMBL" id="SMFZ01000001">
    <property type="protein sequence ID" value="TCK25622.1"/>
    <property type="molecule type" value="Genomic_DNA"/>
</dbReference>
<keyword evidence="2" id="KW-1003">Cell membrane</keyword>
<dbReference type="PANTHER" id="PTHR33908:SF3">
    <property type="entry name" value="UNDECAPRENYL PHOSPHATE-ALPHA-4-AMINO-4-DEOXY-L-ARABINOSE ARABINOSYL TRANSFERASE"/>
    <property type="match status" value="1"/>
</dbReference>
<feature type="domain" description="Putative mannosyltransferase YkcA/B-like C-terminal" evidence="11">
    <location>
        <begin position="707"/>
        <end position="792"/>
    </location>
</feature>
<dbReference type="GO" id="GO:0005886">
    <property type="term" value="C:plasma membrane"/>
    <property type="evidence" value="ECO:0007669"/>
    <property type="project" value="UniProtKB-SubCell"/>
</dbReference>
<dbReference type="InterPro" id="IPR056785">
    <property type="entry name" value="YkcA/B-like_C"/>
</dbReference>
<evidence type="ECO:0000259" key="10">
    <source>
        <dbReference type="Pfam" id="PF13231"/>
    </source>
</evidence>
<evidence type="ECO:0000256" key="4">
    <source>
        <dbReference type="ARBA" id="ARBA00022679"/>
    </source>
</evidence>
<feature type="transmembrane region" description="Helical" evidence="9">
    <location>
        <begin position="469"/>
        <end position="487"/>
    </location>
</feature>
<dbReference type="Proteomes" id="UP000295560">
    <property type="component" value="Unassembled WGS sequence"/>
</dbReference>
<keyword evidence="4 12" id="KW-0808">Transferase</keyword>
<proteinExistence type="predicted"/>
<comment type="subcellular location">
    <subcellularLocation>
        <location evidence="1">Cell membrane</location>
        <topology evidence="1">Multi-pass membrane protein</topology>
    </subcellularLocation>
</comment>
<feature type="compositionally biased region" description="Low complexity" evidence="8">
    <location>
        <begin position="554"/>
        <end position="584"/>
    </location>
</feature>
<feature type="transmembrane region" description="Helical" evidence="9">
    <location>
        <begin position="228"/>
        <end position="249"/>
    </location>
</feature>
<dbReference type="PANTHER" id="PTHR33908">
    <property type="entry name" value="MANNOSYLTRANSFERASE YKCB-RELATED"/>
    <property type="match status" value="1"/>
</dbReference>
<feature type="transmembrane region" description="Helical" evidence="9">
    <location>
        <begin position="132"/>
        <end position="152"/>
    </location>
</feature>
<dbReference type="AlphaFoldDB" id="A0A4R1I6A5"/>
<feature type="transmembrane region" description="Helical" evidence="9">
    <location>
        <begin position="183"/>
        <end position="216"/>
    </location>
</feature>
<evidence type="ECO:0000313" key="13">
    <source>
        <dbReference type="Proteomes" id="UP000295560"/>
    </source>
</evidence>
<dbReference type="Pfam" id="PF24878">
    <property type="entry name" value="YkcB_C"/>
    <property type="match status" value="1"/>
</dbReference>
<dbReference type="InterPro" id="IPR038731">
    <property type="entry name" value="RgtA/B/C-like"/>
</dbReference>
<feature type="transmembrane region" description="Helical" evidence="9">
    <location>
        <begin position="108"/>
        <end position="126"/>
    </location>
</feature>
<sequence>MTTLLSRPTGTTDAPPATGPGRRSVSEWVALAVLLVGTGALYLWNLGASGWANSFYAAAVQAGTQNWTAFFFGSLDAGNAITVDKPPASLWPMEIAGRIFGFSSWSMLVPQALMGVATVALLYAAVRRAAGPGAGLIAGALMALTPVAALMFRFNNPDALLVLLMVAAAYCTVRAAERGSTRWILLAGLVIGFAFLAKSLQAFLVLPGLALAYLWAAPGSVRRRVVQLLGSGIAIVVGAGWWLLAVALWPVSSRPYIGGSGDNTPLGLAFGYNGLGRIFGDERGGPGAGGGLGDMPGDAAGGALPGGATGGALPGGTGGFPGGMPPGGAGGGGGPGGMFGGQAGLLRMFGESFATQVSWLLPAALVLLVASLWFTRRAVRTDRTRAALLAWGGWTVVTVLVFSFMSGIIHPYYTVALAPGIAATVAIGGAVLLRNRDTWLARIVLAVTAAGTAVWAFVLLGWSPEFLPWLRWVVLVLGVLAGAAFLLPAGRRRWAAVVAGAAVLAGVTAPAAYAAQTSVTPHTGSIPTAGPTVAGAQGGFGGMRDGRRDRADRGANGTADGTGTTPGAVPGAAGTDPGSATGTAPGSGTGSAPGATPGDATGTAPGDPAGSVPGDATGSAPGDPAGSTPGDAAGTAPGDATGTAPDDATGTAPGDPAGGTTPGAAGANGAGLPGGAAAMGGFGGPGGMGGPGEETTDPALASLLRNAQATGVRWAAATIGAMGAGPMELSSGASVMAIGGFSGSDESPTLQQFQAYVHDGQIRYFVSGGMRGGGPGGDRGVGKEITDWVAAHYTATTVGGQTVYDLSAPAH</sequence>
<evidence type="ECO:0000256" key="6">
    <source>
        <dbReference type="ARBA" id="ARBA00022989"/>
    </source>
</evidence>
<evidence type="ECO:0000256" key="3">
    <source>
        <dbReference type="ARBA" id="ARBA00022676"/>
    </source>
</evidence>
<feature type="compositionally biased region" description="Low complexity" evidence="8">
    <location>
        <begin position="8"/>
        <end position="21"/>
    </location>
</feature>
<dbReference type="InterPro" id="IPR050297">
    <property type="entry name" value="LipidA_mod_glycosyltrf_83"/>
</dbReference>
<feature type="transmembrane region" description="Helical" evidence="9">
    <location>
        <begin position="159"/>
        <end position="177"/>
    </location>
</feature>
<feature type="domain" description="Glycosyltransferase RgtA/B/C/D-like" evidence="10">
    <location>
        <begin position="84"/>
        <end position="239"/>
    </location>
</feature>
<organism evidence="12 13">
    <name type="scientific">Pseudonocardia endophytica</name>
    <dbReference type="NCBI Taxonomy" id="401976"/>
    <lineage>
        <taxon>Bacteria</taxon>
        <taxon>Bacillati</taxon>
        <taxon>Actinomycetota</taxon>
        <taxon>Actinomycetes</taxon>
        <taxon>Pseudonocardiales</taxon>
        <taxon>Pseudonocardiaceae</taxon>
        <taxon>Pseudonocardia</taxon>
    </lineage>
</organism>
<feature type="transmembrane region" description="Helical" evidence="9">
    <location>
        <begin position="386"/>
        <end position="406"/>
    </location>
</feature>
<feature type="compositionally biased region" description="Low complexity" evidence="8">
    <location>
        <begin position="592"/>
        <end position="611"/>
    </location>
</feature>
<feature type="transmembrane region" description="Helical" evidence="9">
    <location>
        <begin position="353"/>
        <end position="374"/>
    </location>
</feature>
<comment type="caution">
    <text evidence="12">The sequence shown here is derived from an EMBL/GenBank/DDBJ whole genome shotgun (WGS) entry which is preliminary data.</text>
</comment>
<evidence type="ECO:0000256" key="5">
    <source>
        <dbReference type="ARBA" id="ARBA00022692"/>
    </source>
</evidence>
<feature type="transmembrane region" description="Helical" evidence="9">
    <location>
        <begin position="494"/>
        <end position="515"/>
    </location>
</feature>
<feature type="region of interest" description="Disordered" evidence="8">
    <location>
        <begin position="520"/>
        <end position="670"/>
    </location>
</feature>
<dbReference type="GO" id="GO:0009103">
    <property type="term" value="P:lipopolysaccharide biosynthetic process"/>
    <property type="evidence" value="ECO:0007669"/>
    <property type="project" value="UniProtKB-ARBA"/>
</dbReference>
<feature type="transmembrane region" description="Helical" evidence="9">
    <location>
        <begin position="440"/>
        <end position="463"/>
    </location>
</feature>
<keyword evidence="13" id="KW-1185">Reference proteome</keyword>
<feature type="transmembrane region" description="Helical" evidence="9">
    <location>
        <begin position="28"/>
        <end position="46"/>
    </location>
</feature>
<dbReference type="OrthoDB" id="5241882at2"/>
<name>A0A4R1I6A5_PSEEN</name>